<proteinExistence type="predicted"/>
<dbReference type="GO" id="GO:0020037">
    <property type="term" value="F:heme binding"/>
    <property type="evidence" value="ECO:0007669"/>
    <property type="project" value="InterPro"/>
</dbReference>
<sequence>MKGVVFTEFIDMVEDKFGFTTVDNIIENSNLPSGGAYTAVGTYDYHEMLSLVANLHKETQIGVEDLMKVFGEHLFSRLASLYPHFMEGVTDPFEFLATIENYIHVEVKKLYPDAELPSFETELMDDRTLKMVYQSIRCLSPVAEGLIMGCMKYFDSACSISTKMLTEKGDKVEFLISRK</sequence>
<gene>
    <name evidence="2" type="primary">hnoX</name>
    <name evidence="2" type="ORF">PEDI_41890</name>
</gene>
<accession>A0AAN4W213</accession>
<dbReference type="EMBL" id="BQKE01000003">
    <property type="protein sequence ID" value="GJM63637.1"/>
    <property type="molecule type" value="Genomic_DNA"/>
</dbReference>
<dbReference type="Pfam" id="PF07700">
    <property type="entry name" value="HNOB"/>
    <property type="match status" value="1"/>
</dbReference>
<keyword evidence="3" id="KW-1185">Reference proteome</keyword>
<evidence type="ECO:0000313" key="2">
    <source>
        <dbReference type="EMBL" id="GJM63637.1"/>
    </source>
</evidence>
<comment type="caution">
    <text evidence="2">The sequence shown here is derived from an EMBL/GenBank/DDBJ whole genome shotgun (WGS) entry which is preliminary data.</text>
</comment>
<organism evidence="2 3">
    <name type="scientific">Persicobacter diffluens</name>
    <dbReference type="NCBI Taxonomy" id="981"/>
    <lineage>
        <taxon>Bacteria</taxon>
        <taxon>Pseudomonadati</taxon>
        <taxon>Bacteroidota</taxon>
        <taxon>Cytophagia</taxon>
        <taxon>Cytophagales</taxon>
        <taxon>Persicobacteraceae</taxon>
        <taxon>Persicobacter</taxon>
    </lineage>
</organism>
<feature type="domain" description="Heme NO-binding" evidence="1">
    <location>
        <begin position="2"/>
        <end position="161"/>
    </location>
</feature>
<evidence type="ECO:0000313" key="3">
    <source>
        <dbReference type="Proteomes" id="UP001310022"/>
    </source>
</evidence>
<protein>
    <submittedName>
        <fullName evidence="2">Guanylate cyclase</fullName>
    </submittedName>
</protein>
<reference evidence="2 3" key="1">
    <citation type="submission" date="2021-12" db="EMBL/GenBank/DDBJ databases">
        <title>Genome sequencing of bacteria with rrn-lacking chromosome and rrn-plasmid.</title>
        <authorList>
            <person name="Anda M."/>
            <person name="Iwasaki W."/>
        </authorList>
    </citation>
    <scope>NUCLEOTIDE SEQUENCE [LARGE SCALE GENOMIC DNA]</scope>
    <source>
        <strain evidence="2 3">NBRC 15940</strain>
    </source>
</reference>
<dbReference type="SUPFAM" id="SSF111126">
    <property type="entry name" value="Ligand-binding domain in the NO signalling and Golgi transport"/>
    <property type="match status" value="1"/>
</dbReference>
<name>A0AAN4W213_9BACT</name>
<dbReference type="RefSeq" id="WP_338238777.1">
    <property type="nucleotide sequence ID" value="NZ_BQKE01000003.1"/>
</dbReference>
<dbReference type="InterPro" id="IPR038158">
    <property type="entry name" value="H-NOX_domain_sf"/>
</dbReference>
<evidence type="ECO:0000259" key="1">
    <source>
        <dbReference type="Pfam" id="PF07700"/>
    </source>
</evidence>
<dbReference type="InterPro" id="IPR024096">
    <property type="entry name" value="NO_sig/Golgi_transp_ligand-bd"/>
</dbReference>
<dbReference type="Gene3D" id="3.90.1520.10">
    <property type="entry name" value="H-NOX domain"/>
    <property type="match status" value="1"/>
</dbReference>
<dbReference type="Proteomes" id="UP001310022">
    <property type="component" value="Unassembled WGS sequence"/>
</dbReference>
<dbReference type="AlphaFoldDB" id="A0AAN4W213"/>
<dbReference type="InterPro" id="IPR011644">
    <property type="entry name" value="Heme_NO-bd"/>
</dbReference>